<dbReference type="SUPFAM" id="SSF56112">
    <property type="entry name" value="Protein kinase-like (PK-like)"/>
    <property type="match status" value="1"/>
</dbReference>
<dbReference type="GO" id="GO:1903013">
    <property type="term" value="P:response to differentiation-inducing factor 1"/>
    <property type="evidence" value="ECO:0007669"/>
    <property type="project" value="TreeGrafter"/>
</dbReference>
<evidence type="ECO:0000256" key="7">
    <source>
        <dbReference type="SAM" id="MobiDB-lite"/>
    </source>
</evidence>
<dbReference type="InterPro" id="IPR047588">
    <property type="entry name" value="eEF2K_a_kinase_dom"/>
</dbReference>
<comment type="catalytic activity">
    <reaction evidence="6">
        <text>[translation elongation factor 2] + ATP = [translation elongation factor 2]-phosphate + ADP + H(+)</text>
        <dbReference type="Rhea" id="RHEA:21436"/>
        <dbReference type="Rhea" id="RHEA-COMP:11268"/>
        <dbReference type="Rhea" id="RHEA-COMP:11269"/>
        <dbReference type="ChEBI" id="CHEBI:15378"/>
        <dbReference type="ChEBI" id="CHEBI:30616"/>
        <dbReference type="ChEBI" id="CHEBI:43176"/>
        <dbReference type="ChEBI" id="CHEBI:68546"/>
        <dbReference type="ChEBI" id="CHEBI:456216"/>
        <dbReference type="EC" id="2.7.11.20"/>
    </reaction>
</comment>
<keyword evidence="6" id="KW-0112">Calmodulin-binding</keyword>
<dbReference type="SMART" id="SM00811">
    <property type="entry name" value="Alpha_kinase"/>
    <property type="match status" value="1"/>
</dbReference>
<dbReference type="AlphaFoldDB" id="A0A9P1N3T7"/>
<dbReference type="SUPFAM" id="SSF81901">
    <property type="entry name" value="HCP-like"/>
    <property type="match status" value="1"/>
</dbReference>
<evidence type="ECO:0000313" key="10">
    <source>
        <dbReference type="Proteomes" id="UP001152747"/>
    </source>
</evidence>
<sequence length="737" mass="84504">MDGENDEEDNNNEEKDNRGRSTSTNSNLVRITDDYELVSSKEEKSQIDRIRVEKLMEKWRSVARRVRSEYVDPWDQFHIQDYPIQKAKRYMYSAIRKTWTEDFVEIRLHPESFARGAMRECYRLKKLSSLGGNHHQDWKNAQNYVAKKYINQVERRVLFDDVRLQMDAKLWAEEYNRYNPPKKIDIVQMCVIELVDACDSPLYHLEHFIEGNYLKYNSNSGFVSSDARLTPQSFSHFTFERSAHQMMVVDIQGVGDLYTDPQIHTLIGTDYGDGNLGTRGMALFFHSHRCNHICESMELSNFELAPPEILYVPLNISISPDSDSELARTAISPKRKTRLPSECIVEHGISMDELRRRTTLNNMSNDISIEHNDDCICIDCIPMVEQLIEPCSDDEDIEEGEDGSDVGTGGERSCRSSKAGSIKSSTKSSIDENLHKRSGFFDINSIRQRHDSFRSSIGTYSMSHSSRLTKDTEKDDYWKMARKRAIPANISGACFGGSEQHEQFSILGQIHIDLARYHELGRFIESEKGEKDMLEDPRKNYDKQSAIFHLDIARKCGILEAILTTAHIVLDLPHELLKEVRVSDLFPDGTEEEITGIKDLEEFGSDLMEIAAEMGDKGAMLYMAHAYESGRNLGQNRHADYKKSIEWYQRVVGFQDDEKASANSENSTEKSTFSSFSPLSRHEILAKMAEMYKEGGYGLNQDFERAYELFNEAAEAAQEAMNGKLANKYYEKAEMCA</sequence>
<keyword evidence="3 6" id="KW-0547">Nucleotide-binding</keyword>
<keyword evidence="10" id="KW-1185">Reference proteome</keyword>
<evidence type="ECO:0000256" key="5">
    <source>
        <dbReference type="ARBA" id="ARBA00022840"/>
    </source>
</evidence>
<feature type="region of interest" description="Disordered" evidence="7">
    <location>
        <begin position="1"/>
        <end position="27"/>
    </location>
</feature>
<keyword evidence="1 6" id="KW-0723">Serine/threonine-protein kinase</keyword>
<gene>
    <name evidence="9" type="ORF">CAMP_LOCUS9408</name>
</gene>
<evidence type="ECO:0000256" key="4">
    <source>
        <dbReference type="ARBA" id="ARBA00022777"/>
    </source>
</evidence>
<dbReference type="InterPro" id="IPR051852">
    <property type="entry name" value="Alpha-type_PK"/>
</dbReference>
<accession>A0A9P1N3T7</accession>
<evidence type="ECO:0000259" key="8">
    <source>
        <dbReference type="PROSITE" id="PS51158"/>
    </source>
</evidence>
<dbReference type="CDD" id="cd16967">
    <property type="entry name" value="Alpha_kinase_eEF2K"/>
    <property type="match status" value="1"/>
</dbReference>
<reference evidence="9" key="1">
    <citation type="submission" date="2022-11" db="EMBL/GenBank/DDBJ databases">
        <authorList>
            <person name="Kikuchi T."/>
        </authorList>
    </citation>
    <scope>NUCLEOTIDE SEQUENCE</scope>
    <source>
        <strain evidence="9">PS1010</strain>
    </source>
</reference>
<comment type="activity regulation">
    <text evidence="6">Undergoes calcium/calmodulin-dependent intramolecular autophosphorylation, and this results in it becoming partially calcium/calmodulin-independent.</text>
</comment>
<protein>
    <recommendedName>
        <fullName evidence="6">Eukaryotic elongation factor 2 kinase</fullName>
        <ecNumber evidence="6">2.7.11.20</ecNumber>
    </recommendedName>
</protein>
<evidence type="ECO:0000256" key="2">
    <source>
        <dbReference type="ARBA" id="ARBA00022679"/>
    </source>
</evidence>
<comment type="similarity">
    <text evidence="6">Belongs to the protein kinase superfamily. Alpha-type protein kinase family.</text>
</comment>
<dbReference type="EC" id="2.7.11.20" evidence="6"/>
<dbReference type="Gene3D" id="3.20.200.10">
    <property type="entry name" value="MHCK/EF2 kinase"/>
    <property type="match status" value="1"/>
</dbReference>
<dbReference type="InterPro" id="IPR006597">
    <property type="entry name" value="Sel1-like"/>
</dbReference>
<evidence type="ECO:0000256" key="1">
    <source>
        <dbReference type="ARBA" id="ARBA00022527"/>
    </source>
</evidence>
<feature type="compositionally biased region" description="Acidic residues" evidence="7">
    <location>
        <begin position="1"/>
        <end position="11"/>
    </location>
</feature>
<evidence type="ECO:0000313" key="9">
    <source>
        <dbReference type="EMBL" id="CAI5446771.1"/>
    </source>
</evidence>
<dbReference type="PANTHER" id="PTHR45992:SF2">
    <property type="entry name" value="EUKARYOTIC ELONGATION FACTOR 2 KINASE"/>
    <property type="match status" value="1"/>
</dbReference>
<dbReference type="Gene3D" id="1.25.40.10">
    <property type="entry name" value="Tetratricopeptide repeat domain"/>
    <property type="match status" value="1"/>
</dbReference>
<dbReference type="GO" id="GO:0031037">
    <property type="term" value="P:myosin II filament disassembly"/>
    <property type="evidence" value="ECO:0007669"/>
    <property type="project" value="TreeGrafter"/>
</dbReference>
<comment type="subunit">
    <text evidence="6">Monomer or homodimer.</text>
</comment>
<comment type="caution">
    <text evidence="9">The sequence shown here is derived from an EMBL/GenBank/DDBJ whole genome shotgun (WGS) entry which is preliminary data.</text>
</comment>
<dbReference type="OrthoDB" id="301415at2759"/>
<dbReference type="SMART" id="SM00671">
    <property type="entry name" value="SEL1"/>
    <property type="match status" value="2"/>
</dbReference>
<dbReference type="GO" id="GO:0005516">
    <property type="term" value="F:calmodulin binding"/>
    <property type="evidence" value="ECO:0007669"/>
    <property type="project" value="UniProtKB-UniRule"/>
</dbReference>
<dbReference type="PROSITE" id="PS51158">
    <property type="entry name" value="ALPHA_KINASE"/>
    <property type="match status" value="1"/>
</dbReference>
<proteinExistence type="inferred from homology"/>
<keyword evidence="6" id="KW-0106">Calcium</keyword>
<dbReference type="GO" id="GO:0004686">
    <property type="term" value="F:elongation factor-2 kinase activity"/>
    <property type="evidence" value="ECO:0007669"/>
    <property type="project" value="UniProtKB-UniRule"/>
</dbReference>
<evidence type="ECO:0000256" key="3">
    <source>
        <dbReference type="ARBA" id="ARBA00022741"/>
    </source>
</evidence>
<name>A0A9P1N3T7_9PELO</name>
<feature type="region of interest" description="Disordered" evidence="7">
    <location>
        <begin position="392"/>
        <end position="430"/>
    </location>
</feature>
<dbReference type="GO" id="GO:0005509">
    <property type="term" value="F:calcium ion binding"/>
    <property type="evidence" value="ECO:0007669"/>
    <property type="project" value="UniProtKB-UniRule"/>
</dbReference>
<dbReference type="InterPro" id="IPR004166">
    <property type="entry name" value="a-kinase_dom"/>
</dbReference>
<dbReference type="InterPro" id="IPR017400">
    <property type="entry name" value="eEF-2K"/>
</dbReference>
<dbReference type="InterPro" id="IPR011990">
    <property type="entry name" value="TPR-like_helical_dom_sf"/>
</dbReference>
<organism evidence="9 10">
    <name type="scientific">Caenorhabditis angaria</name>
    <dbReference type="NCBI Taxonomy" id="860376"/>
    <lineage>
        <taxon>Eukaryota</taxon>
        <taxon>Metazoa</taxon>
        <taxon>Ecdysozoa</taxon>
        <taxon>Nematoda</taxon>
        <taxon>Chromadorea</taxon>
        <taxon>Rhabditida</taxon>
        <taxon>Rhabditina</taxon>
        <taxon>Rhabditomorpha</taxon>
        <taxon>Rhabditoidea</taxon>
        <taxon>Rhabditidae</taxon>
        <taxon>Peloderinae</taxon>
        <taxon>Caenorhabditis</taxon>
    </lineage>
</organism>
<feature type="domain" description="Alpha-type protein kinase" evidence="8">
    <location>
        <begin position="91"/>
        <end position="302"/>
    </location>
</feature>
<dbReference type="FunFam" id="3.20.200.10:FF:000002">
    <property type="entry name" value="Eukaryotic elongation factor 2 kinase"/>
    <property type="match status" value="1"/>
</dbReference>
<dbReference type="Pfam" id="PF02816">
    <property type="entry name" value="Alpha_kinase"/>
    <property type="match status" value="1"/>
</dbReference>
<dbReference type="PIRSF" id="PIRSF038139">
    <property type="entry name" value="Elongation_factor_2_kinase"/>
    <property type="match status" value="1"/>
</dbReference>
<dbReference type="GO" id="GO:0005524">
    <property type="term" value="F:ATP binding"/>
    <property type="evidence" value="ECO:0007669"/>
    <property type="project" value="UniProtKB-UniRule"/>
</dbReference>
<dbReference type="InterPro" id="IPR011009">
    <property type="entry name" value="Kinase-like_dom_sf"/>
</dbReference>
<keyword evidence="2 6" id="KW-0808">Transferase</keyword>
<evidence type="ECO:0000256" key="6">
    <source>
        <dbReference type="PIRNR" id="PIRNR038139"/>
    </source>
</evidence>
<dbReference type="Proteomes" id="UP001152747">
    <property type="component" value="Unassembled WGS sequence"/>
</dbReference>
<dbReference type="EMBL" id="CANHGI010000003">
    <property type="protein sequence ID" value="CAI5446771.1"/>
    <property type="molecule type" value="Genomic_DNA"/>
</dbReference>
<feature type="compositionally biased region" description="Acidic residues" evidence="7">
    <location>
        <begin position="392"/>
        <end position="404"/>
    </location>
</feature>
<keyword evidence="5 6" id="KW-0067">ATP-binding</keyword>
<keyword evidence="4 6" id="KW-0418">Kinase</keyword>
<dbReference type="PANTHER" id="PTHR45992">
    <property type="entry name" value="EUKARYOTIC ELONGATION FACTOR 2 KINASE-RELATED"/>
    <property type="match status" value="1"/>
</dbReference>
<feature type="compositionally biased region" description="Polar residues" evidence="7">
    <location>
        <begin position="416"/>
        <end position="428"/>
    </location>
</feature>
<dbReference type="Gene3D" id="3.30.200.20">
    <property type="entry name" value="Phosphorylase Kinase, domain 1"/>
    <property type="match status" value="2"/>
</dbReference>